<feature type="transmembrane region" description="Helical" evidence="2">
    <location>
        <begin position="37"/>
        <end position="59"/>
    </location>
</feature>
<name>A0A7J3G6T4_CALS0</name>
<evidence type="ECO:0000256" key="1">
    <source>
        <dbReference type="SAM" id="MobiDB-lite"/>
    </source>
</evidence>
<feature type="compositionally biased region" description="Basic and acidic residues" evidence="1">
    <location>
        <begin position="1317"/>
        <end position="1327"/>
    </location>
</feature>
<gene>
    <name evidence="3" type="ORF">ENU43_07400</name>
</gene>
<feature type="transmembrane region" description="Helical" evidence="2">
    <location>
        <begin position="193"/>
        <end position="211"/>
    </location>
</feature>
<feature type="transmembrane region" description="Helical" evidence="2">
    <location>
        <begin position="123"/>
        <end position="146"/>
    </location>
</feature>
<sequence>MEAEIVFGLAALVYASGIALFRLPILQFRRWGFTAMMHSWSTVAVLAVVGSIALIKPIVSSYLHSLGYSFPLTATFDDAIASARASRDMAFEWMKAVSYAAIALGTLQSIMMLALLPAWISGVGILLSAIASFIFGAVFAMLQFIAKVLSGVVLFMEGVVAFVSFAKFVAPAIFTIGLVLFAIPFARRVGKTFMVLGATLTIALPVAIVAASPPPGYAENSIMEAADIQKLSIASRSVGEMEGGVRYTVYDRENDTLWYPFLTAEFTQPPEIDRDKVCANLPRGGNLTCEQIIEIMRDVLKTPQKTIFDTGGGGYYNAYDEGYRMSLINGTYARRVWFLNMWVTLYDTSPRNITVHKVPEDPDPSAMACTGTDPDREFFFGGWDDGSISCNPYLIWKERWESFWRSTSLYNETSLWMVAANRNTTFVWFTEQPWGTKKEDLNIYGITLPKVRELRWAVNETYTCETDGNSSTTETCWRWHYYTRGDYSGNKSVYFVYLNMDDYDVCWHIDPIYGGPVNGTDVCERRLGTPSWSYEFRPSTSNPPTWNHTVLDSSFEEIMAAGFIDGYGPYTLPQSVEAIDRNEPLELNAPTQQKKVFVTANQTIIRDSYDGYPEVPDSLSYSFRVIFTASESMPYLPPVEWHKFDEDREYTRQLASGGYVPDNILGISVDNFRGEWARYQNFRQGLYRDGPSHEATRRINAALLTYREQNWETNATVFDTNIPLARTISETFYRNAYGAYAGSNIPISTLPILMVGSGSVAILKPLSELIGQAFAIGIAVGLLALIIDTFQSLVGGQSVMMHFFFSKVGNITHAAKFFTTYASAVKRMSRVDFIARWIQRRQENQLLKAATEAREKNRKAWEKFAERTRFSGVMERMLDKKRELEGRGGIVARAERLVLGVMTRSYTANVAMSAVRSDPKFAEAVRNAYAERLMMKGYSQEEAMRKADLLIGWAKQSRMVEARPEKVAQGFANMLKSSTMSQRIALVDSFAKSDFGKHVVGASLVEGILSPTVGKAADWMSTRLSASGHVSAGAFFGYISDQLDGKIRAPAAFSLAADNNPFTPEGVRPLVTPAYVPEFRTGILHPAGTAEQPVIKQHDYGGDPSDVKHAYDMHRSYGTPEDFRRFEERIGEYMWIVANPYDPDFRLTNLVDGGDRVVVETNMGTYEVSKNELDEFMKVMEEMGARMSHAAPAKGYDVSPADYQPDPGVAEAQQQYMDSLREKIFSGADDPRTLDEFFSVADSLGKREDAASFVERVGSESDGEFKVPWWTAGSEPSAEPQDVSEHMSWGDFGKKENDVGDTESQMPPEWRQAGENSNKKNGEEKNE</sequence>
<keyword evidence="2" id="KW-0472">Membrane</keyword>
<reference evidence="3" key="1">
    <citation type="journal article" date="2020" name="mSystems">
        <title>Genome- and Community-Level Interaction Insights into Carbon Utilization and Element Cycling Functions of Hydrothermarchaeota in Hydrothermal Sediment.</title>
        <authorList>
            <person name="Zhou Z."/>
            <person name="Liu Y."/>
            <person name="Xu W."/>
            <person name="Pan J."/>
            <person name="Luo Z.H."/>
            <person name="Li M."/>
        </authorList>
    </citation>
    <scope>NUCLEOTIDE SEQUENCE [LARGE SCALE GENOMIC DNA]</scope>
    <source>
        <strain evidence="3">SpSt-669</strain>
    </source>
</reference>
<evidence type="ECO:0000313" key="3">
    <source>
        <dbReference type="EMBL" id="HGL41467.1"/>
    </source>
</evidence>
<feature type="transmembrane region" description="Helical" evidence="2">
    <location>
        <begin position="6"/>
        <end position="25"/>
    </location>
</feature>
<comment type="caution">
    <text evidence="3">The sequence shown here is derived from an EMBL/GenBank/DDBJ whole genome shotgun (WGS) entry which is preliminary data.</text>
</comment>
<organism evidence="3">
    <name type="scientific">Caldiarchaeum subterraneum</name>
    <dbReference type="NCBI Taxonomy" id="311458"/>
    <lineage>
        <taxon>Archaea</taxon>
        <taxon>Nitrososphaerota</taxon>
        <taxon>Candidatus Caldarchaeales</taxon>
        <taxon>Candidatus Caldarchaeaceae</taxon>
        <taxon>Candidatus Caldarchaeum</taxon>
    </lineage>
</organism>
<evidence type="ECO:0000256" key="2">
    <source>
        <dbReference type="SAM" id="Phobius"/>
    </source>
</evidence>
<keyword evidence="2" id="KW-0812">Transmembrane</keyword>
<feature type="transmembrane region" description="Helical" evidence="2">
    <location>
        <begin position="96"/>
        <end position="116"/>
    </location>
</feature>
<dbReference type="EMBL" id="DTCM01000087">
    <property type="protein sequence ID" value="HGL41467.1"/>
    <property type="molecule type" value="Genomic_DNA"/>
</dbReference>
<keyword evidence="2" id="KW-1133">Transmembrane helix</keyword>
<feature type="region of interest" description="Disordered" evidence="1">
    <location>
        <begin position="1266"/>
        <end position="1327"/>
    </location>
</feature>
<proteinExistence type="predicted"/>
<feature type="transmembrane region" description="Helical" evidence="2">
    <location>
        <begin position="158"/>
        <end position="181"/>
    </location>
</feature>
<accession>A0A7J3G6T4</accession>
<protein>
    <submittedName>
        <fullName evidence="3">DUF998 domain-containing protein</fullName>
    </submittedName>
</protein>